<keyword evidence="3" id="KW-0812">Transmembrane</keyword>
<evidence type="ECO:0000256" key="1">
    <source>
        <dbReference type="ARBA" id="ARBA00022980"/>
    </source>
</evidence>
<organism evidence="4">
    <name type="scientific">Psammoneis japonica</name>
    <dbReference type="NCBI Taxonomy" id="517775"/>
    <lineage>
        <taxon>Eukaryota</taxon>
        <taxon>Sar</taxon>
        <taxon>Stramenopiles</taxon>
        <taxon>Ochrophyta</taxon>
        <taxon>Bacillariophyta</taxon>
        <taxon>Mediophyceae</taxon>
        <taxon>Biddulphiophycidae</taxon>
        <taxon>Triceratiales</taxon>
        <taxon>Plagiogrammaceae</taxon>
        <taxon>Psammoneis</taxon>
    </lineage>
</organism>
<proteinExistence type="predicted"/>
<sequence length="165" mass="19546">MKIILKYKNYIKNLKNKTFLLKKLKKQTSYKNLKFELDRHYKSVDVQQSLIMYVINITLTNKNTIIYVTDIKGNLKFYQSTSTLNMTGKQKTKQPGALLRVLKEFLSNAAFLKNKPIALHFNNVKKRFILLLINLLKNILFVKVIRIYNFLIPHNGCRPKKIKRR</sequence>
<evidence type="ECO:0000256" key="3">
    <source>
        <dbReference type="SAM" id="Phobius"/>
    </source>
</evidence>
<feature type="transmembrane region" description="Helical" evidence="3">
    <location>
        <begin position="128"/>
        <end position="151"/>
    </location>
</feature>
<accession>A0A2U9GJ41</accession>
<gene>
    <name evidence="4" type="primary">rps11</name>
</gene>
<dbReference type="SUPFAM" id="SSF53137">
    <property type="entry name" value="Translational machinery components"/>
    <property type="match status" value="1"/>
</dbReference>
<dbReference type="RefSeq" id="YP_009495525.1">
    <property type="nucleotide sequence ID" value="NC_037989.1"/>
</dbReference>
<keyword evidence="4" id="KW-0496">Mitochondrion</keyword>
<keyword evidence="3" id="KW-1133">Transmembrane helix</keyword>
<keyword evidence="3" id="KW-0472">Membrane</keyword>
<keyword evidence="1 4" id="KW-0689">Ribosomal protein</keyword>
<geneLocation type="mitochondrion" evidence="4"/>
<dbReference type="GO" id="GO:0005840">
    <property type="term" value="C:ribosome"/>
    <property type="evidence" value="ECO:0007669"/>
    <property type="project" value="UniProtKB-KW"/>
</dbReference>
<dbReference type="EMBL" id="MG148339">
    <property type="protein sequence ID" value="AWQ64255.1"/>
    <property type="molecule type" value="Genomic_DNA"/>
</dbReference>
<name>A0A2U9GJ41_9STRA</name>
<reference evidence="4" key="1">
    <citation type="journal article" date="2018" name="Genome Biol. Evol.">
        <title>Recurrent loss, horizontal transfer, and the obscure origins of mitochondrial introns in diatoms (Bacillariophyta).</title>
        <authorList>
            <person name="Guillory W.X."/>
            <person name="Onyshchenko A."/>
            <person name="Ruck E.C."/>
            <person name="Parks M."/>
            <person name="Nakov T."/>
            <person name="Wickett N.J."/>
            <person name="Alverson A.J."/>
        </authorList>
    </citation>
    <scope>NUCLEOTIDE SEQUENCE</scope>
</reference>
<protein>
    <submittedName>
        <fullName evidence="4">Ribosomal protein S11</fullName>
    </submittedName>
</protein>
<evidence type="ECO:0000256" key="2">
    <source>
        <dbReference type="ARBA" id="ARBA00023274"/>
    </source>
</evidence>
<dbReference type="Gene3D" id="3.30.420.80">
    <property type="entry name" value="Ribosomal protein S11"/>
    <property type="match status" value="1"/>
</dbReference>
<keyword evidence="2" id="KW-0687">Ribonucleoprotein</keyword>
<dbReference type="GO" id="GO:1990904">
    <property type="term" value="C:ribonucleoprotein complex"/>
    <property type="evidence" value="ECO:0007669"/>
    <property type="project" value="UniProtKB-KW"/>
</dbReference>
<dbReference type="InterPro" id="IPR036967">
    <property type="entry name" value="Ribosomal_uS11_sf"/>
</dbReference>
<dbReference type="GeneID" id="36957501"/>
<dbReference type="AlphaFoldDB" id="A0A2U9GJ41"/>
<dbReference type="GO" id="GO:0003735">
    <property type="term" value="F:structural constituent of ribosome"/>
    <property type="evidence" value="ECO:0007669"/>
    <property type="project" value="InterPro"/>
</dbReference>
<dbReference type="GO" id="GO:0006412">
    <property type="term" value="P:translation"/>
    <property type="evidence" value="ECO:0007669"/>
    <property type="project" value="InterPro"/>
</dbReference>
<evidence type="ECO:0000313" key="4">
    <source>
        <dbReference type="EMBL" id="AWQ64255.1"/>
    </source>
</evidence>